<evidence type="ECO:0008006" key="3">
    <source>
        <dbReference type="Google" id="ProtNLM"/>
    </source>
</evidence>
<dbReference type="EMBL" id="BOOR01000078">
    <property type="protein sequence ID" value="GII59110.1"/>
    <property type="molecule type" value="Genomic_DNA"/>
</dbReference>
<name>A0A8J3Y1P0_9ACTN</name>
<gene>
    <name evidence="1" type="ORF">Pth03_74990</name>
</gene>
<dbReference type="InterPro" id="IPR011008">
    <property type="entry name" value="Dimeric_a/b-barrel"/>
</dbReference>
<dbReference type="AlphaFoldDB" id="A0A8J3Y1P0"/>
<dbReference type="RefSeq" id="WP_203949184.1">
    <property type="nucleotide sequence ID" value="NZ_BOOR01000078.1"/>
</dbReference>
<accession>A0A8J3Y1P0</accession>
<dbReference type="Proteomes" id="UP000605992">
    <property type="component" value="Unassembled WGS sequence"/>
</dbReference>
<reference evidence="1" key="1">
    <citation type="submission" date="2021-01" db="EMBL/GenBank/DDBJ databases">
        <title>Whole genome shotgun sequence of Planotetraspora thailandica NBRC 104271.</title>
        <authorList>
            <person name="Komaki H."/>
            <person name="Tamura T."/>
        </authorList>
    </citation>
    <scope>NUCLEOTIDE SEQUENCE</scope>
    <source>
        <strain evidence="1">NBRC 104271</strain>
    </source>
</reference>
<sequence>MIYTCHEVEGAPNERIFYELYRDRAAFEEHEEQDHVRHFLTARESLLQDVSVDFLALIDGKQNGAITTDA</sequence>
<dbReference type="SUPFAM" id="SSF54909">
    <property type="entry name" value="Dimeric alpha+beta barrel"/>
    <property type="match status" value="1"/>
</dbReference>
<evidence type="ECO:0000313" key="2">
    <source>
        <dbReference type="Proteomes" id="UP000605992"/>
    </source>
</evidence>
<dbReference type="Gene3D" id="3.30.70.100">
    <property type="match status" value="1"/>
</dbReference>
<keyword evidence="2" id="KW-1185">Reference proteome</keyword>
<protein>
    <recommendedName>
        <fullName evidence="3">Antibiotic biosynthesis monooxygenase</fullName>
    </recommendedName>
</protein>
<organism evidence="1 2">
    <name type="scientific">Planotetraspora thailandica</name>
    <dbReference type="NCBI Taxonomy" id="487172"/>
    <lineage>
        <taxon>Bacteria</taxon>
        <taxon>Bacillati</taxon>
        <taxon>Actinomycetota</taxon>
        <taxon>Actinomycetes</taxon>
        <taxon>Streptosporangiales</taxon>
        <taxon>Streptosporangiaceae</taxon>
        <taxon>Planotetraspora</taxon>
    </lineage>
</organism>
<comment type="caution">
    <text evidence="1">The sequence shown here is derived from an EMBL/GenBank/DDBJ whole genome shotgun (WGS) entry which is preliminary data.</text>
</comment>
<evidence type="ECO:0000313" key="1">
    <source>
        <dbReference type="EMBL" id="GII59110.1"/>
    </source>
</evidence>
<proteinExistence type="predicted"/>